<dbReference type="Gene3D" id="3.40.50.10180">
    <property type="entry name" value="Glycerate kinase, MOFRL-like N-terminal domain"/>
    <property type="match status" value="1"/>
</dbReference>
<organism evidence="3 4">
    <name type="scientific">Candidatus Nomurabacteria bacterium CG10_big_fil_rev_8_21_14_0_10_03_31_7</name>
    <dbReference type="NCBI Taxonomy" id="1974730"/>
    <lineage>
        <taxon>Bacteria</taxon>
        <taxon>Candidatus Nomuraibacteriota</taxon>
    </lineage>
</organism>
<reference evidence="4" key="1">
    <citation type="submission" date="2017-09" db="EMBL/GenBank/DDBJ databases">
        <title>Depth-based differentiation of microbial function through sediment-hosted aquifers and enrichment of novel symbionts in the deep terrestrial subsurface.</title>
        <authorList>
            <person name="Probst A.J."/>
            <person name="Ladd B."/>
            <person name="Jarett J.K."/>
            <person name="Geller-Mcgrath D.E."/>
            <person name="Sieber C.M.K."/>
            <person name="Emerson J.B."/>
            <person name="Anantharaman K."/>
            <person name="Thomas B.C."/>
            <person name="Malmstrom R."/>
            <person name="Stieglmeier M."/>
            <person name="Klingl A."/>
            <person name="Woyke T."/>
            <person name="Ryan C.M."/>
            <person name="Banfield J.F."/>
        </authorList>
    </citation>
    <scope>NUCLEOTIDE SEQUENCE [LARGE SCALE GENOMIC DNA]</scope>
</reference>
<dbReference type="InterPro" id="IPR038614">
    <property type="entry name" value="GK_N_sf"/>
</dbReference>
<evidence type="ECO:0000259" key="2">
    <source>
        <dbReference type="Pfam" id="PF13660"/>
    </source>
</evidence>
<evidence type="ECO:0000313" key="4">
    <source>
        <dbReference type="Proteomes" id="UP000228613"/>
    </source>
</evidence>
<dbReference type="PANTHER" id="PTHR12227:SF0">
    <property type="entry name" value="GLYCERATE KINASE"/>
    <property type="match status" value="1"/>
</dbReference>
<dbReference type="Pfam" id="PF05161">
    <property type="entry name" value="MOFRL"/>
    <property type="match status" value="1"/>
</dbReference>
<dbReference type="InterPro" id="IPR039760">
    <property type="entry name" value="MOFRL_protein"/>
</dbReference>
<dbReference type="Gene3D" id="3.40.1480.10">
    <property type="entry name" value="MOFRL domain"/>
    <property type="match status" value="1"/>
</dbReference>
<evidence type="ECO:0000259" key="1">
    <source>
        <dbReference type="Pfam" id="PF05161"/>
    </source>
</evidence>
<protein>
    <recommendedName>
        <fullName evidence="5">Glycerate kinase</fullName>
    </recommendedName>
</protein>
<dbReference type="Proteomes" id="UP000228613">
    <property type="component" value="Unassembled WGS sequence"/>
</dbReference>
<accession>A0A2J0JIX9</accession>
<dbReference type="SUPFAM" id="SSF82544">
    <property type="entry name" value="GckA/TtuD-like"/>
    <property type="match status" value="1"/>
</dbReference>
<gene>
    <name evidence="3" type="ORF">COU48_00875</name>
</gene>
<dbReference type="InterPro" id="IPR037035">
    <property type="entry name" value="GK-like_C_sf"/>
</dbReference>
<feature type="domain" description="MOFRL-associated" evidence="2">
    <location>
        <begin position="24"/>
        <end position="244"/>
    </location>
</feature>
<proteinExistence type="predicted"/>
<name>A0A2J0JIX9_9BACT</name>
<evidence type="ECO:0000313" key="3">
    <source>
        <dbReference type="EMBL" id="PIR69022.1"/>
    </source>
</evidence>
<comment type="caution">
    <text evidence="3">The sequence shown here is derived from an EMBL/GenBank/DDBJ whole genome shotgun (WGS) entry which is preliminary data.</text>
</comment>
<feature type="domain" description="MOFRL" evidence="1">
    <location>
        <begin position="315"/>
        <end position="419"/>
    </location>
</feature>
<dbReference type="Pfam" id="PF13660">
    <property type="entry name" value="DUF4147"/>
    <property type="match status" value="1"/>
</dbReference>
<dbReference type="AlphaFoldDB" id="A0A2J0JIX9"/>
<sequence length="427" mass="47001">MTKFRTGFIKNFDELAITPNRKIALEIMEAGYNAISTEKVIDAYIYLVGNILSIKEKEFDLSKFKNIKIVGFGKSSCDAALALERILGDRISGGVVIGLEKVDTKYIETFAGTHPRPSEANVEAGRKIYELIEKSTEEDLIIALVSGGGSALLCYPESEYKQGAKLYDAFLGSGKTINQINTVRKHLSLLKGGGLTKMAYPATVVGLIFSDVPGDLFDSVASGPTYKDRSTINDAKQIILNNNLGEFDLIETTKEDKYFEKVYNFILVSNKIAVKAMEKKAKEFDLKVNIASTDLYDVIDKALERIFILKKDNSVVLAAGEPSIQVKDKSGKGGRSLHMGLSVIKKKLIDDDSLFISFASDGMDNSDRAGAIVDKSTIEKIEKLDLNVNDYLERFDSYNIFEKSGDLINTGPTGVNVSDLMILLTKK</sequence>
<evidence type="ECO:0008006" key="5">
    <source>
        <dbReference type="Google" id="ProtNLM"/>
    </source>
</evidence>
<dbReference type="GO" id="GO:0008887">
    <property type="term" value="F:glycerate kinase activity"/>
    <property type="evidence" value="ECO:0007669"/>
    <property type="project" value="InterPro"/>
</dbReference>
<dbReference type="EMBL" id="PFCP01000025">
    <property type="protein sequence ID" value="PIR69022.1"/>
    <property type="molecule type" value="Genomic_DNA"/>
</dbReference>
<dbReference type="GO" id="GO:0005737">
    <property type="term" value="C:cytoplasm"/>
    <property type="evidence" value="ECO:0007669"/>
    <property type="project" value="TreeGrafter"/>
</dbReference>
<dbReference type="PANTHER" id="PTHR12227">
    <property type="entry name" value="GLYCERATE KINASE"/>
    <property type="match status" value="1"/>
</dbReference>
<dbReference type="InterPro" id="IPR007835">
    <property type="entry name" value="MOFRL"/>
</dbReference>
<dbReference type="InterPro" id="IPR025286">
    <property type="entry name" value="MOFRL_assoc_dom"/>
</dbReference>